<dbReference type="GO" id="GO:0019310">
    <property type="term" value="P:inositol catabolic process"/>
    <property type="evidence" value="ECO:0007669"/>
    <property type="project" value="InterPro"/>
</dbReference>
<dbReference type="Pfam" id="PF04962">
    <property type="entry name" value="KduI"/>
    <property type="match status" value="1"/>
</dbReference>
<accession>A0A7Y0HNM7</accession>
<dbReference type="GO" id="GO:0008880">
    <property type="term" value="F:glucuronate isomerase activity"/>
    <property type="evidence" value="ECO:0007669"/>
    <property type="project" value="InterPro"/>
</dbReference>
<sequence length="266" mass="30848">MSMSEFGNLGSLKYGVNKICNIDGAYKEMLMDVSVNKLKKDTEECYEENGKEIAILLLTGKIEISWLGNKKVMERHSVFDEDPWCLHVPHGVKVTIKAEEESELIFQGTENKNDFEAKFYTPKDCQSDIFGKGVWNDTARRVVRTVFDYHNAPYSNMVMGEVITYPGKWSSYPPHYHPQPEVYYYKFNKPQGLGFCLTGDDAHKISDNSFVAIHGGDVHPQTSAPGYAMYYCWMIRHLKDNPWTDRIDIDEHKWLWNKNVKIWPEK</sequence>
<evidence type="ECO:0000313" key="3">
    <source>
        <dbReference type="Proteomes" id="UP000537131"/>
    </source>
</evidence>
<reference evidence="2 3" key="2">
    <citation type="submission" date="2020-06" db="EMBL/GenBank/DDBJ databases">
        <title>Complete Genome Sequence of Clostridium muelleri sp. nov. P21T, an Acid-Alcohol Producing Acetogen Isolated from Old Hay.</title>
        <authorList>
            <person name="Duncan K.E."/>
            <person name="Tanner R.S."/>
        </authorList>
    </citation>
    <scope>NUCLEOTIDE SEQUENCE [LARGE SCALE GENOMIC DNA]</scope>
    <source>
        <strain evidence="2 3">P21</strain>
    </source>
</reference>
<evidence type="ECO:0000256" key="1">
    <source>
        <dbReference type="ARBA" id="ARBA00023235"/>
    </source>
</evidence>
<keyword evidence="1 2" id="KW-0413">Isomerase</keyword>
<dbReference type="Proteomes" id="UP000537131">
    <property type="component" value="Unassembled WGS sequence"/>
</dbReference>
<dbReference type="InterPro" id="IPR014710">
    <property type="entry name" value="RmlC-like_jellyroll"/>
</dbReference>
<protein>
    <submittedName>
        <fullName evidence="2">5-deoxy-glucuronate isomerase</fullName>
    </submittedName>
</protein>
<dbReference type="PIRSF" id="PIRSF036628">
    <property type="entry name" value="IolB"/>
    <property type="match status" value="1"/>
</dbReference>
<dbReference type="InterPro" id="IPR024203">
    <property type="entry name" value="Deoxy-glucuronate_isom_IolB"/>
</dbReference>
<comment type="caution">
    <text evidence="2">The sequence shown here is derived from an EMBL/GenBank/DDBJ whole genome shotgun (WGS) entry which is preliminary data.</text>
</comment>
<dbReference type="PANTHER" id="PTHR39193">
    <property type="entry name" value="5-DEOXY-GLUCURONATE ISOMERASE"/>
    <property type="match status" value="1"/>
</dbReference>
<dbReference type="Gene3D" id="2.60.120.10">
    <property type="entry name" value="Jelly Rolls"/>
    <property type="match status" value="2"/>
</dbReference>
<dbReference type="EMBL" id="JABBNI010000036">
    <property type="protein sequence ID" value="NMM64169.1"/>
    <property type="molecule type" value="Genomic_DNA"/>
</dbReference>
<dbReference type="InterPro" id="IPR011051">
    <property type="entry name" value="RmlC_Cupin_sf"/>
</dbReference>
<proteinExistence type="predicted"/>
<name>A0A7Y0HNM7_9CLOT</name>
<dbReference type="SUPFAM" id="SSF51182">
    <property type="entry name" value="RmlC-like cupins"/>
    <property type="match status" value="1"/>
</dbReference>
<evidence type="ECO:0000313" key="2">
    <source>
        <dbReference type="EMBL" id="NMM64169.1"/>
    </source>
</evidence>
<gene>
    <name evidence="2" type="ORF">HBE96_16200</name>
</gene>
<organism evidence="2 3">
    <name type="scientific">Clostridium muellerianum</name>
    <dbReference type="NCBI Taxonomy" id="2716538"/>
    <lineage>
        <taxon>Bacteria</taxon>
        <taxon>Bacillati</taxon>
        <taxon>Bacillota</taxon>
        <taxon>Clostridia</taxon>
        <taxon>Eubacteriales</taxon>
        <taxon>Clostridiaceae</taxon>
        <taxon>Clostridium</taxon>
    </lineage>
</organism>
<dbReference type="RefSeq" id="WP_169298772.1">
    <property type="nucleotide sequence ID" value="NZ_JABBNI010000036.1"/>
</dbReference>
<reference evidence="2 3" key="1">
    <citation type="submission" date="2020-04" db="EMBL/GenBank/DDBJ databases">
        <authorList>
            <person name="Doyle D.A."/>
        </authorList>
    </citation>
    <scope>NUCLEOTIDE SEQUENCE [LARGE SCALE GENOMIC DNA]</scope>
    <source>
        <strain evidence="2 3">P21</strain>
    </source>
</reference>
<dbReference type="PANTHER" id="PTHR39193:SF1">
    <property type="entry name" value="5-DEOXY-GLUCURONATE ISOMERASE"/>
    <property type="match status" value="1"/>
</dbReference>
<keyword evidence="3" id="KW-1185">Reference proteome</keyword>
<dbReference type="InterPro" id="IPR021120">
    <property type="entry name" value="KduI/IolB_isomerase"/>
</dbReference>
<dbReference type="AlphaFoldDB" id="A0A7Y0HNM7"/>